<protein>
    <submittedName>
        <fullName evidence="2">Leo1-like protein-domain-containing protein</fullName>
    </submittedName>
</protein>
<dbReference type="PANTHER" id="PTHR23146:SF0">
    <property type="entry name" value="RNA POLYMERASE-ASSOCIATED PROTEIN LEO1"/>
    <property type="match status" value="1"/>
</dbReference>
<dbReference type="EMBL" id="JAODAN010000001">
    <property type="protein sequence ID" value="KAK1927789.1"/>
    <property type="molecule type" value="Genomic_DNA"/>
</dbReference>
<evidence type="ECO:0000313" key="2">
    <source>
        <dbReference type="EMBL" id="KAK1927789.1"/>
    </source>
</evidence>
<reference evidence="2" key="1">
    <citation type="submission" date="2023-02" db="EMBL/GenBank/DDBJ databases">
        <title>Identification and recombinant expression of a fungal hydrolase from Papiliotrema laurentii that hydrolyzes apple cutin and clears colloidal polyester polyurethane.</title>
        <authorList>
            <consortium name="DOE Joint Genome Institute"/>
            <person name="Roman V.A."/>
            <person name="Bojanowski C."/>
            <person name="Crable B.R."/>
            <person name="Wagner D.N."/>
            <person name="Hung C.S."/>
            <person name="Nadeau L.J."/>
            <person name="Schratz L."/>
            <person name="Haridas S."/>
            <person name="Pangilinan J."/>
            <person name="Lipzen A."/>
            <person name="Na H."/>
            <person name="Yan M."/>
            <person name="Ng V."/>
            <person name="Grigoriev I.V."/>
            <person name="Spatafora J.W."/>
            <person name="Barlow D."/>
            <person name="Biffinger J."/>
            <person name="Kelley-Loughnane N."/>
            <person name="Varaljay V.A."/>
            <person name="Crookes-Goodson W.J."/>
        </authorList>
    </citation>
    <scope>NUCLEOTIDE SEQUENCE</scope>
    <source>
        <strain evidence="2">5307AH</strain>
    </source>
</reference>
<feature type="compositionally biased region" description="Basic residues" evidence="1">
    <location>
        <begin position="458"/>
        <end position="468"/>
    </location>
</feature>
<dbReference type="AlphaFoldDB" id="A0AAD9LA55"/>
<dbReference type="InterPro" id="IPR007149">
    <property type="entry name" value="Leo1"/>
</dbReference>
<feature type="compositionally biased region" description="Acidic residues" evidence="1">
    <location>
        <begin position="434"/>
        <end position="445"/>
    </location>
</feature>
<gene>
    <name evidence="2" type="ORF">DB88DRAFT_537704</name>
</gene>
<dbReference type="GO" id="GO:0006368">
    <property type="term" value="P:transcription elongation by RNA polymerase II"/>
    <property type="evidence" value="ECO:0007669"/>
    <property type="project" value="InterPro"/>
</dbReference>
<feature type="compositionally biased region" description="Polar residues" evidence="1">
    <location>
        <begin position="88"/>
        <end position="102"/>
    </location>
</feature>
<comment type="caution">
    <text evidence="2">The sequence shown here is derived from an EMBL/GenBank/DDBJ whole genome shotgun (WGS) entry which is preliminary data.</text>
</comment>
<dbReference type="GO" id="GO:0032968">
    <property type="term" value="P:positive regulation of transcription elongation by RNA polymerase II"/>
    <property type="evidence" value="ECO:0007669"/>
    <property type="project" value="TreeGrafter"/>
</dbReference>
<feature type="compositionally biased region" description="Acidic residues" evidence="1">
    <location>
        <begin position="56"/>
        <end position="73"/>
    </location>
</feature>
<feature type="region of interest" description="Disordered" evidence="1">
    <location>
        <begin position="1"/>
        <end position="110"/>
    </location>
</feature>
<keyword evidence="3" id="KW-1185">Reference proteome</keyword>
<proteinExistence type="predicted"/>
<dbReference type="Pfam" id="PF04004">
    <property type="entry name" value="Leo1"/>
    <property type="match status" value="1"/>
</dbReference>
<evidence type="ECO:0000313" key="3">
    <source>
        <dbReference type="Proteomes" id="UP001182556"/>
    </source>
</evidence>
<name>A0AAD9LA55_PAPLA</name>
<sequence length="501" mass="55528">MSDSGLGDDLFPDAIQPPIMGSDPLAGASGSQSPAKADRSGSEANSPAPADNVANGDDDDDMDDLFGEDSDDDKGDKPASPRTDRGRSSSATPPGSHRSGSPNALDPLEYPEEDAGQEEYQQVVVNIPFPKAPRMQATDGKIWHLKLPAYVNIESDPYDADHYHALHQDEEEIDAKEQQLLAKQKILAVKNTIRWKWMTGADGQATRRSNARMVRWSDGSMSLQLGSDLFDVAPSYGATLARPSDLEATGQQQSSKIPTSSAASTTFICTPSQHERVLMSEAAIAGQLSLVPTSSTSKTHIELVKHVGQQHVKHSRMKILDDMKDPNFNELLAKASGRDTVKPTRPKSSARRTGGSSSRHQRHSRRHYDDDSDAERDVGTRRGGNAYEEDDGFVVADEDEEEEAEETEDEDDAAWGSSRKSKSKSKSRKRKGSDDDDEDLDEMEEAERRIEQRERERKRAKKEKKKKSRDYVDTDEEEDAEGEVEEPEEEEMDMDMESEED</sequence>
<feature type="compositionally biased region" description="Basic and acidic residues" evidence="1">
    <location>
        <begin position="74"/>
        <end position="87"/>
    </location>
</feature>
<dbReference type="GO" id="GO:0016593">
    <property type="term" value="C:Cdc73/Paf1 complex"/>
    <property type="evidence" value="ECO:0007669"/>
    <property type="project" value="InterPro"/>
</dbReference>
<dbReference type="PANTHER" id="PTHR23146">
    <property type="entry name" value="LEO1 PROTEIN"/>
    <property type="match status" value="1"/>
</dbReference>
<feature type="compositionally biased region" description="Basic and acidic residues" evidence="1">
    <location>
        <begin position="446"/>
        <end position="457"/>
    </location>
</feature>
<accession>A0AAD9LA55</accession>
<feature type="compositionally biased region" description="Basic residues" evidence="1">
    <location>
        <begin position="419"/>
        <end position="431"/>
    </location>
</feature>
<evidence type="ECO:0000256" key="1">
    <source>
        <dbReference type="SAM" id="MobiDB-lite"/>
    </source>
</evidence>
<feature type="compositionally biased region" description="Acidic residues" evidence="1">
    <location>
        <begin position="387"/>
        <end position="413"/>
    </location>
</feature>
<dbReference type="GO" id="GO:1990269">
    <property type="term" value="F:RNA polymerase II C-terminal domain phosphoserine binding"/>
    <property type="evidence" value="ECO:0007669"/>
    <property type="project" value="TreeGrafter"/>
</dbReference>
<feature type="compositionally biased region" description="Acidic residues" evidence="1">
    <location>
        <begin position="473"/>
        <end position="501"/>
    </location>
</feature>
<feature type="region of interest" description="Disordered" evidence="1">
    <location>
        <begin position="333"/>
        <end position="501"/>
    </location>
</feature>
<dbReference type="Proteomes" id="UP001182556">
    <property type="component" value="Unassembled WGS sequence"/>
</dbReference>
<organism evidence="2 3">
    <name type="scientific">Papiliotrema laurentii</name>
    <name type="common">Cryptococcus laurentii</name>
    <dbReference type="NCBI Taxonomy" id="5418"/>
    <lineage>
        <taxon>Eukaryota</taxon>
        <taxon>Fungi</taxon>
        <taxon>Dikarya</taxon>
        <taxon>Basidiomycota</taxon>
        <taxon>Agaricomycotina</taxon>
        <taxon>Tremellomycetes</taxon>
        <taxon>Tremellales</taxon>
        <taxon>Rhynchogastremaceae</taxon>
        <taxon>Papiliotrema</taxon>
    </lineage>
</organism>